<dbReference type="AlphaFoldDB" id="A0A494VX79"/>
<dbReference type="GO" id="GO:0006352">
    <property type="term" value="P:DNA-templated transcription initiation"/>
    <property type="evidence" value="ECO:0007669"/>
    <property type="project" value="InterPro"/>
</dbReference>
<accession>A0A494VX79</accession>
<dbReference type="InterPro" id="IPR007627">
    <property type="entry name" value="RNA_pol_sigma70_r2"/>
</dbReference>
<keyword evidence="4" id="KW-0238">DNA-binding</keyword>
<organism evidence="7 8">
    <name type="scientific">Mucilaginibacter celer</name>
    <dbReference type="NCBI Taxonomy" id="2305508"/>
    <lineage>
        <taxon>Bacteria</taxon>
        <taxon>Pseudomonadati</taxon>
        <taxon>Bacteroidota</taxon>
        <taxon>Sphingobacteriia</taxon>
        <taxon>Sphingobacteriales</taxon>
        <taxon>Sphingobacteriaceae</taxon>
        <taxon>Mucilaginibacter</taxon>
    </lineage>
</organism>
<dbReference type="InterPro" id="IPR013324">
    <property type="entry name" value="RNA_pol_sigma_r3/r4-like"/>
</dbReference>
<evidence type="ECO:0000256" key="1">
    <source>
        <dbReference type="ARBA" id="ARBA00010641"/>
    </source>
</evidence>
<dbReference type="RefSeq" id="WP_119406352.1">
    <property type="nucleotide sequence ID" value="NZ_CP032869.1"/>
</dbReference>
<keyword evidence="8" id="KW-1185">Reference proteome</keyword>
<dbReference type="NCBIfam" id="TIGR02937">
    <property type="entry name" value="sigma70-ECF"/>
    <property type="match status" value="1"/>
</dbReference>
<sequence>MTTESNVLNPHKWVANYADYLYMYAIVRINDEDTAKDLVQETLLAALERADRFEGKSTERTWLTAILKNKIIDVYRKKSSGLAIASANKAAQEQDAFFEEDNGHWKAEYAPQPIAAMDEHDPLLKKELNAILQLCLKKLPELWKSVFTMKHIDDAATETICTELHVTQANFWVIIHRAKINLRACLQKNWN</sequence>
<evidence type="ECO:0000256" key="2">
    <source>
        <dbReference type="ARBA" id="ARBA00023015"/>
    </source>
</evidence>
<dbReference type="PANTHER" id="PTHR43133">
    <property type="entry name" value="RNA POLYMERASE ECF-TYPE SIGMA FACTO"/>
    <property type="match status" value="1"/>
</dbReference>
<protein>
    <submittedName>
        <fullName evidence="7">Sigma-70 family RNA polymerase sigma factor</fullName>
    </submittedName>
</protein>
<evidence type="ECO:0000256" key="3">
    <source>
        <dbReference type="ARBA" id="ARBA00023082"/>
    </source>
</evidence>
<dbReference type="GO" id="GO:0003677">
    <property type="term" value="F:DNA binding"/>
    <property type="evidence" value="ECO:0007669"/>
    <property type="project" value="UniProtKB-KW"/>
</dbReference>
<evidence type="ECO:0000313" key="7">
    <source>
        <dbReference type="EMBL" id="AYL98070.1"/>
    </source>
</evidence>
<keyword evidence="2" id="KW-0805">Transcription regulation</keyword>
<name>A0A494VX79_9SPHI</name>
<dbReference type="InterPro" id="IPR036388">
    <property type="entry name" value="WH-like_DNA-bd_sf"/>
</dbReference>
<reference evidence="7 8" key="1">
    <citation type="submission" date="2018-10" db="EMBL/GenBank/DDBJ databases">
        <title>Genome sequencing of Mucilaginibacter sp. HYN0043.</title>
        <authorList>
            <person name="Kim M."/>
            <person name="Yi H."/>
        </authorList>
    </citation>
    <scope>NUCLEOTIDE SEQUENCE [LARGE SCALE GENOMIC DNA]</scope>
    <source>
        <strain evidence="7 8">HYN0043</strain>
    </source>
</reference>
<gene>
    <name evidence="7" type="ORF">HYN43_023495</name>
</gene>
<dbReference type="InterPro" id="IPR013325">
    <property type="entry name" value="RNA_pol_sigma_r2"/>
</dbReference>
<keyword evidence="5" id="KW-0804">Transcription</keyword>
<evidence type="ECO:0000313" key="8">
    <source>
        <dbReference type="Proteomes" id="UP000270046"/>
    </source>
</evidence>
<evidence type="ECO:0000256" key="4">
    <source>
        <dbReference type="ARBA" id="ARBA00023125"/>
    </source>
</evidence>
<dbReference type="PANTHER" id="PTHR43133:SF8">
    <property type="entry name" value="RNA POLYMERASE SIGMA FACTOR HI_1459-RELATED"/>
    <property type="match status" value="1"/>
</dbReference>
<evidence type="ECO:0000256" key="5">
    <source>
        <dbReference type="ARBA" id="ARBA00023163"/>
    </source>
</evidence>
<dbReference type="Proteomes" id="UP000270046">
    <property type="component" value="Chromosome"/>
</dbReference>
<dbReference type="Gene3D" id="1.10.10.10">
    <property type="entry name" value="Winged helix-like DNA-binding domain superfamily/Winged helix DNA-binding domain"/>
    <property type="match status" value="1"/>
</dbReference>
<dbReference type="GO" id="GO:0016987">
    <property type="term" value="F:sigma factor activity"/>
    <property type="evidence" value="ECO:0007669"/>
    <property type="project" value="UniProtKB-KW"/>
</dbReference>
<dbReference type="InterPro" id="IPR014284">
    <property type="entry name" value="RNA_pol_sigma-70_dom"/>
</dbReference>
<comment type="similarity">
    <text evidence="1">Belongs to the sigma-70 factor family. ECF subfamily.</text>
</comment>
<feature type="domain" description="RNA polymerase sigma-70 region 2" evidence="6">
    <location>
        <begin position="15"/>
        <end position="79"/>
    </location>
</feature>
<proteinExistence type="inferred from homology"/>
<dbReference type="Gene3D" id="1.10.1740.10">
    <property type="match status" value="1"/>
</dbReference>
<dbReference type="SUPFAM" id="SSF88946">
    <property type="entry name" value="Sigma2 domain of RNA polymerase sigma factors"/>
    <property type="match status" value="1"/>
</dbReference>
<keyword evidence="3" id="KW-0731">Sigma factor</keyword>
<dbReference type="EMBL" id="CP032869">
    <property type="protein sequence ID" value="AYL98070.1"/>
    <property type="molecule type" value="Genomic_DNA"/>
</dbReference>
<dbReference type="OrthoDB" id="9782108at2"/>
<dbReference type="SUPFAM" id="SSF88659">
    <property type="entry name" value="Sigma3 and sigma4 domains of RNA polymerase sigma factors"/>
    <property type="match status" value="1"/>
</dbReference>
<evidence type="ECO:0000259" key="6">
    <source>
        <dbReference type="Pfam" id="PF04542"/>
    </source>
</evidence>
<dbReference type="InterPro" id="IPR039425">
    <property type="entry name" value="RNA_pol_sigma-70-like"/>
</dbReference>
<dbReference type="Pfam" id="PF04542">
    <property type="entry name" value="Sigma70_r2"/>
    <property type="match status" value="1"/>
</dbReference>
<dbReference type="KEGG" id="muh:HYN43_023495"/>